<dbReference type="AlphaFoldDB" id="A0A1R3FYK8"/>
<comment type="caution">
    <text evidence="2">The sequence shown here is derived from an EMBL/GenBank/DDBJ whole genome shotgun (WGS) entry which is preliminary data.</text>
</comment>
<proteinExistence type="predicted"/>
<feature type="region of interest" description="Disordered" evidence="1">
    <location>
        <begin position="1"/>
        <end position="21"/>
    </location>
</feature>
<organism evidence="2 3">
    <name type="scientific">Corchorus olitorius</name>
    <dbReference type="NCBI Taxonomy" id="93759"/>
    <lineage>
        <taxon>Eukaryota</taxon>
        <taxon>Viridiplantae</taxon>
        <taxon>Streptophyta</taxon>
        <taxon>Embryophyta</taxon>
        <taxon>Tracheophyta</taxon>
        <taxon>Spermatophyta</taxon>
        <taxon>Magnoliopsida</taxon>
        <taxon>eudicotyledons</taxon>
        <taxon>Gunneridae</taxon>
        <taxon>Pentapetalae</taxon>
        <taxon>rosids</taxon>
        <taxon>malvids</taxon>
        <taxon>Malvales</taxon>
        <taxon>Malvaceae</taxon>
        <taxon>Grewioideae</taxon>
        <taxon>Apeibeae</taxon>
        <taxon>Corchorus</taxon>
    </lineage>
</organism>
<dbReference type="EMBL" id="AWUE01024390">
    <property type="protein sequence ID" value="OMO50905.1"/>
    <property type="molecule type" value="Genomic_DNA"/>
</dbReference>
<name>A0A1R3FYK8_9ROSI</name>
<evidence type="ECO:0000313" key="3">
    <source>
        <dbReference type="Proteomes" id="UP000187203"/>
    </source>
</evidence>
<protein>
    <submittedName>
        <fullName evidence="2">Uncharacterized protein</fullName>
    </submittedName>
</protein>
<evidence type="ECO:0000313" key="2">
    <source>
        <dbReference type="EMBL" id="OMO50905.1"/>
    </source>
</evidence>
<gene>
    <name evidence="2" type="ORF">COLO4_37868</name>
</gene>
<keyword evidence="3" id="KW-1185">Reference proteome</keyword>
<accession>A0A1R3FYK8</accession>
<sequence length="64" mass="7311">MPDQPKPTNPSWKARNLASRNKKLQIPAAEMNLRMPTDMIVNCMRKCADVCRHEVMRACNEVVA</sequence>
<evidence type="ECO:0000256" key="1">
    <source>
        <dbReference type="SAM" id="MobiDB-lite"/>
    </source>
</evidence>
<reference evidence="3" key="1">
    <citation type="submission" date="2013-09" db="EMBL/GenBank/DDBJ databases">
        <title>Corchorus olitorius genome sequencing.</title>
        <authorList>
            <person name="Alam M."/>
            <person name="Haque M.S."/>
            <person name="Islam M.S."/>
            <person name="Emdad E.M."/>
            <person name="Islam M.M."/>
            <person name="Ahmed B."/>
            <person name="Halim A."/>
            <person name="Hossen Q.M.M."/>
            <person name="Hossain M.Z."/>
            <person name="Ahmed R."/>
            <person name="Khan M.M."/>
            <person name="Islam R."/>
            <person name="Rashid M.M."/>
            <person name="Khan S.A."/>
            <person name="Rahman M.S."/>
            <person name="Alam M."/>
            <person name="Yahiya A.S."/>
            <person name="Khan M.S."/>
            <person name="Azam M.S."/>
            <person name="Haque T."/>
            <person name="Lashkar M.Z.H."/>
            <person name="Akhand A.I."/>
            <person name="Morshed G."/>
            <person name="Roy S."/>
            <person name="Uddin K.S."/>
            <person name="Rabeya T."/>
            <person name="Hossain A.S."/>
            <person name="Chowdhury A."/>
            <person name="Snigdha A.R."/>
            <person name="Mortoza M.S."/>
            <person name="Matin S.A."/>
            <person name="Hoque S.M.E."/>
            <person name="Islam M.K."/>
            <person name="Roy D.K."/>
            <person name="Haider R."/>
            <person name="Moosa M.M."/>
            <person name="Elias S.M."/>
            <person name="Hasan A.M."/>
            <person name="Jahan S."/>
            <person name="Shafiuddin M."/>
            <person name="Mahmood N."/>
            <person name="Shommy N.S."/>
        </authorList>
    </citation>
    <scope>NUCLEOTIDE SEQUENCE [LARGE SCALE GENOMIC DNA]</scope>
    <source>
        <strain evidence="3">cv. O-4</strain>
    </source>
</reference>
<dbReference type="Proteomes" id="UP000187203">
    <property type="component" value="Unassembled WGS sequence"/>
</dbReference>